<dbReference type="SUPFAM" id="SSF53155">
    <property type="entry name" value="Methylated DNA-protein cysteine methyltransferase domain"/>
    <property type="match status" value="1"/>
</dbReference>
<dbReference type="FunFam" id="1.10.10.10:FF:000214">
    <property type="entry name" value="Methylated-DNA--protein-cysteine methyltransferase"/>
    <property type="match status" value="1"/>
</dbReference>
<evidence type="ECO:0000256" key="3">
    <source>
        <dbReference type="ARBA" id="ARBA00011918"/>
    </source>
</evidence>
<evidence type="ECO:0000256" key="6">
    <source>
        <dbReference type="ARBA" id="ARBA00022763"/>
    </source>
</evidence>
<feature type="domain" description="Methylated-DNA-[protein]-cysteine S-methyltransferase DNA binding" evidence="9">
    <location>
        <begin position="90"/>
        <end position="169"/>
    </location>
</feature>
<comment type="catalytic activity">
    <reaction evidence="8">
        <text>a 6-O-methyl-2'-deoxyguanosine in DNA + L-cysteinyl-[protein] = S-methyl-L-cysteinyl-[protein] + a 2'-deoxyguanosine in DNA</text>
        <dbReference type="Rhea" id="RHEA:24000"/>
        <dbReference type="Rhea" id="RHEA-COMP:10131"/>
        <dbReference type="Rhea" id="RHEA-COMP:10132"/>
        <dbReference type="Rhea" id="RHEA-COMP:11367"/>
        <dbReference type="Rhea" id="RHEA-COMP:11368"/>
        <dbReference type="ChEBI" id="CHEBI:29950"/>
        <dbReference type="ChEBI" id="CHEBI:82612"/>
        <dbReference type="ChEBI" id="CHEBI:85445"/>
        <dbReference type="ChEBI" id="CHEBI:85448"/>
        <dbReference type="EC" id="2.1.1.63"/>
    </reaction>
</comment>
<dbReference type="InterPro" id="IPR036388">
    <property type="entry name" value="WH-like_DNA-bd_sf"/>
</dbReference>
<dbReference type="RefSeq" id="WP_116276414.1">
    <property type="nucleotide sequence ID" value="NZ_KZ859531.1"/>
</dbReference>
<comment type="similarity">
    <text evidence="2">Belongs to the MGMT family.</text>
</comment>
<evidence type="ECO:0000256" key="7">
    <source>
        <dbReference type="ARBA" id="ARBA00023204"/>
    </source>
</evidence>
<dbReference type="SUPFAM" id="SSF46767">
    <property type="entry name" value="Methylated DNA-protein cysteine methyltransferase, C-terminal domain"/>
    <property type="match status" value="1"/>
</dbReference>
<evidence type="ECO:0000259" key="9">
    <source>
        <dbReference type="Pfam" id="PF01035"/>
    </source>
</evidence>
<proteinExistence type="inferred from homology"/>
<sequence>MKKVTLVTEHLSTPIGTLFLFSEEDGTLRLADWEDLSERMNKLLIRHFGIDCLINRASNQRSPSHEALEAYFDGDLPALANVRVKTSGTPFQIKVWEQLCLIPPGSTISYAELARRVGNPASTRAVGAANGANFINIVVPCHRVIGSDASLTGYGSGLSRKRWLLDHENGAKPLFV</sequence>
<protein>
    <recommendedName>
        <fullName evidence="3">methylated-DNA--[protein]-cysteine S-methyltransferase</fullName>
        <ecNumber evidence="3">2.1.1.63</ecNumber>
    </recommendedName>
</protein>
<name>A0A3E1AYC1_RHILT</name>
<evidence type="ECO:0000313" key="10">
    <source>
        <dbReference type="EMBL" id="RFB82185.1"/>
    </source>
</evidence>
<comment type="catalytic activity">
    <reaction evidence="1">
        <text>a 4-O-methyl-thymidine in DNA + L-cysteinyl-[protein] = a thymidine in DNA + S-methyl-L-cysteinyl-[protein]</text>
        <dbReference type="Rhea" id="RHEA:53428"/>
        <dbReference type="Rhea" id="RHEA-COMP:10131"/>
        <dbReference type="Rhea" id="RHEA-COMP:10132"/>
        <dbReference type="Rhea" id="RHEA-COMP:13555"/>
        <dbReference type="Rhea" id="RHEA-COMP:13556"/>
        <dbReference type="ChEBI" id="CHEBI:29950"/>
        <dbReference type="ChEBI" id="CHEBI:82612"/>
        <dbReference type="ChEBI" id="CHEBI:137386"/>
        <dbReference type="ChEBI" id="CHEBI:137387"/>
        <dbReference type="EC" id="2.1.1.63"/>
    </reaction>
</comment>
<keyword evidence="7" id="KW-0234">DNA repair</keyword>
<dbReference type="PANTHER" id="PTHR10815">
    <property type="entry name" value="METHYLATED-DNA--PROTEIN-CYSTEINE METHYLTRANSFERASE"/>
    <property type="match status" value="1"/>
</dbReference>
<dbReference type="GO" id="GO:0032259">
    <property type="term" value="P:methylation"/>
    <property type="evidence" value="ECO:0007669"/>
    <property type="project" value="UniProtKB-KW"/>
</dbReference>
<dbReference type="Pfam" id="PF01035">
    <property type="entry name" value="DNA_binding_1"/>
    <property type="match status" value="1"/>
</dbReference>
<accession>A0A3E1AYC1</accession>
<dbReference type="AlphaFoldDB" id="A0A3E1AYC1"/>
<comment type="caution">
    <text evidence="10">The sequence shown here is derived from an EMBL/GenBank/DDBJ whole genome shotgun (WGS) entry which is preliminary data.</text>
</comment>
<organism evidence="10 11">
    <name type="scientific">Rhizobium leguminosarum bv. trifolii</name>
    <dbReference type="NCBI Taxonomy" id="386"/>
    <lineage>
        <taxon>Bacteria</taxon>
        <taxon>Pseudomonadati</taxon>
        <taxon>Pseudomonadota</taxon>
        <taxon>Alphaproteobacteria</taxon>
        <taxon>Hyphomicrobiales</taxon>
        <taxon>Rhizobiaceae</taxon>
        <taxon>Rhizobium/Agrobacterium group</taxon>
        <taxon>Rhizobium</taxon>
    </lineage>
</organism>
<evidence type="ECO:0000256" key="5">
    <source>
        <dbReference type="ARBA" id="ARBA00022679"/>
    </source>
</evidence>
<dbReference type="GO" id="GO:0003908">
    <property type="term" value="F:methylated-DNA-[protein]-cysteine S-methyltransferase activity"/>
    <property type="evidence" value="ECO:0007669"/>
    <property type="project" value="UniProtKB-EC"/>
</dbReference>
<evidence type="ECO:0000256" key="8">
    <source>
        <dbReference type="ARBA" id="ARBA00049348"/>
    </source>
</evidence>
<dbReference type="GO" id="GO:0006281">
    <property type="term" value="P:DNA repair"/>
    <property type="evidence" value="ECO:0007669"/>
    <property type="project" value="UniProtKB-KW"/>
</dbReference>
<dbReference type="CDD" id="cd06445">
    <property type="entry name" value="ATase"/>
    <property type="match status" value="1"/>
</dbReference>
<dbReference type="InterPro" id="IPR036631">
    <property type="entry name" value="MGMT_N_sf"/>
</dbReference>
<evidence type="ECO:0000313" key="11">
    <source>
        <dbReference type="Proteomes" id="UP000256748"/>
    </source>
</evidence>
<gene>
    <name evidence="10" type="ORF">B5K10_31270</name>
</gene>
<dbReference type="InterPro" id="IPR001497">
    <property type="entry name" value="MethylDNA_cys_MeTrfase_AS"/>
</dbReference>
<keyword evidence="6" id="KW-0227">DNA damage</keyword>
<dbReference type="EMBL" id="NAOO01000045">
    <property type="protein sequence ID" value="RFB82185.1"/>
    <property type="molecule type" value="Genomic_DNA"/>
</dbReference>
<evidence type="ECO:0000256" key="2">
    <source>
        <dbReference type="ARBA" id="ARBA00008711"/>
    </source>
</evidence>
<evidence type="ECO:0000256" key="1">
    <source>
        <dbReference type="ARBA" id="ARBA00001286"/>
    </source>
</evidence>
<dbReference type="InterPro" id="IPR014048">
    <property type="entry name" value="MethylDNA_cys_MeTrfase_DNA-bd"/>
</dbReference>
<dbReference type="PROSITE" id="PS00374">
    <property type="entry name" value="MGMT"/>
    <property type="match status" value="1"/>
</dbReference>
<keyword evidence="4 10" id="KW-0489">Methyltransferase</keyword>
<dbReference type="NCBIfam" id="TIGR00589">
    <property type="entry name" value="ogt"/>
    <property type="match status" value="1"/>
</dbReference>
<dbReference type="EC" id="2.1.1.63" evidence="3"/>
<reference evidence="10 11" key="1">
    <citation type="submission" date="2017-03" db="EMBL/GenBank/DDBJ databases">
        <title>Genome analysis of Rhizobial strains effectives or ineffectives for nitrogen fixation isolated from bean seeds.</title>
        <authorList>
            <person name="Peralta H."/>
            <person name="Aguilar-Vera A."/>
            <person name="Mora Y."/>
            <person name="Vargas-Lagunas C."/>
            <person name="Girard L."/>
            <person name="Mora J."/>
        </authorList>
    </citation>
    <scope>NUCLEOTIDE SEQUENCE [LARGE SCALE GENOMIC DNA]</scope>
    <source>
        <strain evidence="10 11">CCGM5</strain>
    </source>
</reference>
<keyword evidence="5 10" id="KW-0808">Transferase</keyword>
<dbReference type="PANTHER" id="PTHR10815:SF5">
    <property type="entry name" value="METHYLATED-DNA--PROTEIN-CYSTEINE METHYLTRANSFERASE"/>
    <property type="match status" value="1"/>
</dbReference>
<evidence type="ECO:0000256" key="4">
    <source>
        <dbReference type="ARBA" id="ARBA00022603"/>
    </source>
</evidence>
<dbReference type="InterPro" id="IPR036217">
    <property type="entry name" value="MethylDNA_cys_MeTrfase_DNAb"/>
</dbReference>
<dbReference type="Gene3D" id="1.10.10.10">
    <property type="entry name" value="Winged helix-like DNA-binding domain superfamily/Winged helix DNA-binding domain"/>
    <property type="match status" value="1"/>
</dbReference>
<dbReference type="Proteomes" id="UP000256748">
    <property type="component" value="Unassembled WGS sequence"/>
</dbReference>